<proteinExistence type="predicted"/>
<dbReference type="AlphaFoldDB" id="A0A8T0VIA5"/>
<comment type="caution">
    <text evidence="1">The sequence shown here is derived from an EMBL/GenBank/DDBJ whole genome shotgun (WGS) entry which is preliminary data.</text>
</comment>
<sequence length="45" mass="5091">MLSSFLILKKCDAESHKTAAGCYRIWKKKGDGLSQKKRPLEAIHC</sequence>
<evidence type="ECO:0000313" key="1">
    <source>
        <dbReference type="EMBL" id="KAG2634305.1"/>
    </source>
</evidence>
<evidence type="ECO:0000313" key="2">
    <source>
        <dbReference type="Proteomes" id="UP000823388"/>
    </source>
</evidence>
<keyword evidence="2" id="KW-1185">Reference proteome</keyword>
<dbReference type="EMBL" id="CM029040">
    <property type="protein sequence ID" value="KAG2634305.1"/>
    <property type="molecule type" value="Genomic_DNA"/>
</dbReference>
<name>A0A8T0VIA5_PANVG</name>
<protein>
    <submittedName>
        <fullName evidence="1">Uncharacterized protein</fullName>
    </submittedName>
</protein>
<reference evidence="1" key="1">
    <citation type="submission" date="2020-05" db="EMBL/GenBank/DDBJ databases">
        <title>WGS assembly of Panicum virgatum.</title>
        <authorList>
            <person name="Lovell J.T."/>
            <person name="Jenkins J."/>
            <person name="Shu S."/>
            <person name="Juenger T.E."/>
            <person name="Schmutz J."/>
        </authorList>
    </citation>
    <scope>NUCLEOTIDE SEQUENCE</scope>
    <source>
        <strain evidence="1">AP13</strain>
    </source>
</reference>
<gene>
    <name evidence="1" type="ORF">PVAP13_2NG192203</name>
</gene>
<accession>A0A8T0VIA5</accession>
<dbReference type="Proteomes" id="UP000823388">
    <property type="component" value="Chromosome 2N"/>
</dbReference>
<organism evidence="1 2">
    <name type="scientific">Panicum virgatum</name>
    <name type="common">Blackwell switchgrass</name>
    <dbReference type="NCBI Taxonomy" id="38727"/>
    <lineage>
        <taxon>Eukaryota</taxon>
        <taxon>Viridiplantae</taxon>
        <taxon>Streptophyta</taxon>
        <taxon>Embryophyta</taxon>
        <taxon>Tracheophyta</taxon>
        <taxon>Spermatophyta</taxon>
        <taxon>Magnoliopsida</taxon>
        <taxon>Liliopsida</taxon>
        <taxon>Poales</taxon>
        <taxon>Poaceae</taxon>
        <taxon>PACMAD clade</taxon>
        <taxon>Panicoideae</taxon>
        <taxon>Panicodae</taxon>
        <taxon>Paniceae</taxon>
        <taxon>Panicinae</taxon>
        <taxon>Panicum</taxon>
        <taxon>Panicum sect. Hiantes</taxon>
    </lineage>
</organism>